<name>A0A7U3NMT5_9CYAN</name>
<dbReference type="AlphaFoldDB" id="A0A7U3NMT5"/>
<keyword evidence="4" id="KW-1185">Reference proteome</keyword>
<evidence type="ECO:0000313" key="4">
    <source>
        <dbReference type="Proteomes" id="UP000593846"/>
    </source>
</evidence>
<dbReference type="RefSeq" id="WP_200987478.1">
    <property type="nucleotide sequence ID" value="NZ_CP063311.1"/>
</dbReference>
<keyword evidence="1" id="KW-0472">Membrane</keyword>
<evidence type="ECO:0000313" key="3">
    <source>
        <dbReference type="EMBL" id="QOV21836.1"/>
    </source>
</evidence>
<sequence>MNHLKKFVTEPRYPLILFAGITFVIWIFGKFYQPILSEAQVYSGESISSNSIGQLVVSEGIVINSYRNKQGIQFLTLKSENGEYRVSFFPSLGKLSFVPRKGDLVRVTGLLNIYRKQPQISPLSYQSITKISDESSATTIVSPYPIIDITEVNKYMGQTVWINNLIPTSVEKFTSQKGYKMLRFQVTSSTGISVNGIFFEGNWDKETLDIMLSSQKRISMLATIGEFRGEVSLNGKQVRFD</sequence>
<keyword evidence="1" id="KW-1133">Transmembrane helix</keyword>
<evidence type="ECO:0000259" key="2">
    <source>
        <dbReference type="Pfam" id="PF01336"/>
    </source>
</evidence>
<evidence type="ECO:0000256" key="1">
    <source>
        <dbReference type="SAM" id="Phobius"/>
    </source>
</evidence>
<accession>A0A7U3NMT5</accession>
<dbReference type="GO" id="GO:0003676">
    <property type="term" value="F:nucleic acid binding"/>
    <property type="evidence" value="ECO:0007669"/>
    <property type="project" value="InterPro"/>
</dbReference>
<dbReference type="EMBL" id="CP063311">
    <property type="protein sequence ID" value="QOV21836.1"/>
    <property type="molecule type" value="Genomic_DNA"/>
</dbReference>
<dbReference type="KEGG" id="aee:IM676_14055"/>
<organism evidence="3 4">
    <name type="scientific">Anabaenopsis elenkinii CCIBt3563</name>
    <dbReference type="NCBI Taxonomy" id="2779889"/>
    <lineage>
        <taxon>Bacteria</taxon>
        <taxon>Bacillati</taxon>
        <taxon>Cyanobacteriota</taxon>
        <taxon>Cyanophyceae</taxon>
        <taxon>Nostocales</taxon>
        <taxon>Nodulariaceae</taxon>
        <taxon>Anabaenopsis</taxon>
    </lineage>
</organism>
<proteinExistence type="predicted"/>
<keyword evidence="1" id="KW-0812">Transmembrane</keyword>
<protein>
    <submittedName>
        <fullName evidence="3">OB-fold nucleic acid binding domain-containing protein</fullName>
    </submittedName>
</protein>
<dbReference type="Pfam" id="PF01336">
    <property type="entry name" value="tRNA_anti-codon"/>
    <property type="match status" value="1"/>
</dbReference>
<dbReference type="InterPro" id="IPR004365">
    <property type="entry name" value="NA-bd_OB_tRNA"/>
</dbReference>
<dbReference type="Proteomes" id="UP000593846">
    <property type="component" value="Chromosome"/>
</dbReference>
<gene>
    <name evidence="3" type="ORF">IM676_14055</name>
</gene>
<feature type="transmembrane region" description="Helical" evidence="1">
    <location>
        <begin position="12"/>
        <end position="32"/>
    </location>
</feature>
<reference evidence="4" key="1">
    <citation type="submission" date="2020-10" db="EMBL/GenBank/DDBJ databases">
        <title>Genome-based taxonomic classification of the species Anabaenopsis elenkinii.</title>
        <authorList>
            <person name="Delbaje E."/>
            <person name="Andreote A.P.D."/>
            <person name="Pellegrinetti T.A."/>
            <person name="Cruz R.B."/>
            <person name="Branco L.H.Z."/>
            <person name="Fiore M.F."/>
        </authorList>
    </citation>
    <scope>NUCLEOTIDE SEQUENCE [LARGE SCALE GENOMIC DNA]</scope>
    <source>
        <strain evidence="4">CCIBt3563</strain>
    </source>
</reference>
<feature type="domain" description="OB" evidence="2">
    <location>
        <begin position="59"/>
        <end position="126"/>
    </location>
</feature>